<evidence type="ECO:0000313" key="7">
    <source>
        <dbReference type="EMBL" id="CTQ31319.1"/>
    </source>
</evidence>
<evidence type="ECO:0000256" key="5">
    <source>
        <dbReference type="PIRSR" id="PIRSR604254-1"/>
    </source>
</evidence>
<feature type="transmembrane region" description="Helical" evidence="6">
    <location>
        <begin position="57"/>
        <end position="81"/>
    </location>
</feature>
<evidence type="ECO:0000256" key="2">
    <source>
        <dbReference type="ARBA" id="ARBA00022692"/>
    </source>
</evidence>
<evidence type="ECO:0000313" key="8">
    <source>
        <dbReference type="Proteomes" id="UP000048908"/>
    </source>
</evidence>
<feature type="transmembrane region" description="Helical" evidence="6">
    <location>
        <begin position="118"/>
        <end position="136"/>
    </location>
</feature>
<evidence type="ECO:0000256" key="4">
    <source>
        <dbReference type="ARBA" id="ARBA00023136"/>
    </source>
</evidence>
<dbReference type="Pfam" id="PF03006">
    <property type="entry name" value="HlyIII"/>
    <property type="match status" value="1"/>
</dbReference>
<protein>
    <submittedName>
        <fullName evidence="7">Hemolysin</fullName>
    </submittedName>
</protein>
<feature type="transmembrane region" description="Helical" evidence="6">
    <location>
        <begin position="171"/>
        <end position="192"/>
    </location>
</feature>
<dbReference type="GO" id="GO:0046872">
    <property type="term" value="F:metal ion binding"/>
    <property type="evidence" value="ECO:0007669"/>
    <property type="project" value="UniProtKB-KW"/>
</dbReference>
<keyword evidence="5" id="KW-0862">Zinc</keyword>
<organism evidence="7 8">
    <name type="scientific">Jannaschia rubra</name>
    <dbReference type="NCBI Taxonomy" id="282197"/>
    <lineage>
        <taxon>Bacteria</taxon>
        <taxon>Pseudomonadati</taxon>
        <taxon>Pseudomonadota</taxon>
        <taxon>Alphaproteobacteria</taxon>
        <taxon>Rhodobacterales</taxon>
        <taxon>Roseobacteraceae</taxon>
        <taxon>Jannaschia</taxon>
    </lineage>
</organism>
<sequence>MIAPDTPLGTSSEPARPYDRAELVSDAVVHLAGLILALAAVPVLITLTATLRGDLPAIAGVSIYGATLIAMLSASLAYNHISNPAWSDRLRRLDMAAIYLKIAGTVTPFVLLSGTGTTFLAAMWTAAVVATATAFLRRRRSTGLSVGIGLAMGWAVLLGGGEVVATTSWPVFALMLAGGILYSLGTPFLVLGNMRFHNAIWHGFVVAASVTFFVAVTWHMVGTRLV</sequence>
<evidence type="ECO:0000256" key="6">
    <source>
        <dbReference type="SAM" id="Phobius"/>
    </source>
</evidence>
<dbReference type="AlphaFoldDB" id="A0A0M6XJP3"/>
<name>A0A0M6XJP3_9RHOB</name>
<dbReference type="STRING" id="282197.SAMN04488517_101343"/>
<gene>
    <name evidence="7" type="ORF">JAN5088_00074</name>
</gene>
<dbReference type="RefSeq" id="WP_055680823.1">
    <property type="nucleotide sequence ID" value="NZ_CXPG01000009.1"/>
</dbReference>
<dbReference type="GO" id="GO:0016020">
    <property type="term" value="C:membrane"/>
    <property type="evidence" value="ECO:0007669"/>
    <property type="project" value="UniProtKB-SubCell"/>
</dbReference>
<evidence type="ECO:0000256" key="1">
    <source>
        <dbReference type="ARBA" id="ARBA00004141"/>
    </source>
</evidence>
<keyword evidence="8" id="KW-1185">Reference proteome</keyword>
<feature type="transmembrane region" description="Helical" evidence="6">
    <location>
        <begin position="28"/>
        <end position="51"/>
    </location>
</feature>
<proteinExistence type="predicted"/>
<accession>A0A0M6XJP3</accession>
<dbReference type="Proteomes" id="UP000048908">
    <property type="component" value="Unassembled WGS sequence"/>
</dbReference>
<feature type="transmembrane region" description="Helical" evidence="6">
    <location>
        <begin position="199"/>
        <end position="221"/>
    </location>
</feature>
<dbReference type="InterPro" id="IPR004254">
    <property type="entry name" value="AdipoR/HlyIII-related"/>
</dbReference>
<dbReference type="OrthoDB" id="9813689at2"/>
<feature type="transmembrane region" description="Helical" evidence="6">
    <location>
        <begin position="143"/>
        <end position="165"/>
    </location>
</feature>
<feature type="binding site" evidence="5">
    <location>
        <position position="202"/>
    </location>
    <ligand>
        <name>Zn(2+)</name>
        <dbReference type="ChEBI" id="CHEBI:29105"/>
    </ligand>
</feature>
<evidence type="ECO:0000256" key="3">
    <source>
        <dbReference type="ARBA" id="ARBA00022989"/>
    </source>
</evidence>
<comment type="subcellular location">
    <subcellularLocation>
        <location evidence="1">Membrane</location>
        <topology evidence="1">Multi-pass membrane protein</topology>
    </subcellularLocation>
</comment>
<reference evidence="7 8" key="1">
    <citation type="submission" date="2015-07" db="EMBL/GenBank/DDBJ databases">
        <authorList>
            <person name="Noorani M."/>
        </authorList>
    </citation>
    <scope>NUCLEOTIDE SEQUENCE [LARGE SCALE GENOMIC DNA]</scope>
    <source>
        <strain evidence="7 8">CECT 5088</strain>
    </source>
</reference>
<keyword evidence="3 6" id="KW-1133">Transmembrane helix</keyword>
<keyword evidence="2 6" id="KW-0812">Transmembrane</keyword>
<dbReference type="EMBL" id="CXPG01000009">
    <property type="protein sequence ID" value="CTQ31319.1"/>
    <property type="molecule type" value="Genomic_DNA"/>
</dbReference>
<keyword evidence="5" id="KW-0479">Metal-binding</keyword>
<keyword evidence="4 6" id="KW-0472">Membrane</keyword>